<comment type="caution">
    <text evidence="2">The sequence shown here is derived from an EMBL/GenBank/DDBJ whole genome shotgun (WGS) entry which is preliminary data.</text>
</comment>
<dbReference type="RefSeq" id="WP_133644963.1">
    <property type="nucleotide sequence ID" value="NZ_SNYI01000003.1"/>
</dbReference>
<evidence type="ECO:0000313" key="3">
    <source>
        <dbReference type="Proteomes" id="UP000295468"/>
    </source>
</evidence>
<reference evidence="2 3" key="1">
    <citation type="submission" date="2019-03" db="EMBL/GenBank/DDBJ databases">
        <title>Genomic Encyclopedia of Archaeal and Bacterial Type Strains, Phase II (KMG-II): from individual species to whole genera.</title>
        <authorList>
            <person name="Goeker M."/>
        </authorList>
    </citation>
    <scope>NUCLEOTIDE SEQUENCE [LARGE SCALE GENOMIC DNA]</scope>
    <source>
        <strain evidence="2 3">DSM 18435</strain>
    </source>
</reference>
<dbReference type="EMBL" id="SNYI01000003">
    <property type="protein sequence ID" value="TDQ29390.1"/>
    <property type="molecule type" value="Genomic_DNA"/>
</dbReference>
<proteinExistence type="predicted"/>
<organism evidence="2 3">
    <name type="scientific">Zeaxanthinibacter enoshimensis</name>
    <dbReference type="NCBI Taxonomy" id="392009"/>
    <lineage>
        <taxon>Bacteria</taxon>
        <taxon>Pseudomonadati</taxon>
        <taxon>Bacteroidota</taxon>
        <taxon>Flavobacteriia</taxon>
        <taxon>Flavobacteriales</taxon>
        <taxon>Flavobacteriaceae</taxon>
        <taxon>Zeaxanthinibacter</taxon>
    </lineage>
</organism>
<gene>
    <name evidence="2" type="ORF">CLV82_2848</name>
</gene>
<evidence type="ECO:0000313" key="2">
    <source>
        <dbReference type="EMBL" id="TDQ29390.1"/>
    </source>
</evidence>
<sequence length="254" mass="29157">MKNLIFLLFLLPLMAVSQGSTDYPVITNLQLTPLPGKIVQFEQGLAEHNKKFHADGGNGARVYWVSSGKNAGRYMWVMGPTTWSAMDTPIQPEKEHNDHWNQKIAPFAETVGRVDYWRFHPEYSNFPADFDIDNLLVFVMDIKPFKGMQAIEIVKKVQKLYMEKYPDEPYGVYVNELSNLEGQDLAWVDFFGNMNYMSRPDTFPQDFETVHGEGSFMKFLKEVEDSVEGTHEELWVYRPDLSGLGPKVTAASRQ</sequence>
<dbReference type="AlphaFoldDB" id="A0A4R6TJB0"/>
<feature type="chain" id="PRO_5020779466" evidence="1">
    <location>
        <begin position="23"/>
        <end position="254"/>
    </location>
</feature>
<name>A0A4R6TJB0_9FLAO</name>
<keyword evidence="1" id="KW-0732">Signal</keyword>
<protein>
    <submittedName>
        <fullName evidence="2">Uncharacterized protein</fullName>
    </submittedName>
</protein>
<dbReference type="OrthoDB" id="659133at2"/>
<evidence type="ECO:0000256" key="1">
    <source>
        <dbReference type="SAM" id="SignalP"/>
    </source>
</evidence>
<keyword evidence="3" id="KW-1185">Reference proteome</keyword>
<feature type="signal peptide" evidence="1">
    <location>
        <begin position="1"/>
        <end position="22"/>
    </location>
</feature>
<accession>A0A4R6TJB0</accession>
<dbReference type="Proteomes" id="UP000295468">
    <property type="component" value="Unassembled WGS sequence"/>
</dbReference>